<evidence type="ECO:0000256" key="1">
    <source>
        <dbReference type="ARBA" id="ARBA00009034"/>
    </source>
</evidence>
<evidence type="ECO:0000256" key="3">
    <source>
        <dbReference type="ARBA" id="ARBA00022729"/>
    </source>
</evidence>
<dbReference type="InterPro" id="IPR016179">
    <property type="entry name" value="Insulin-like"/>
</dbReference>
<comment type="caution">
    <text evidence="7">The sequence shown here is derived from an EMBL/GenBank/DDBJ whole genome shotgun (WGS) entry which is preliminary data.</text>
</comment>
<evidence type="ECO:0000256" key="5">
    <source>
        <dbReference type="SAM" id="SignalP"/>
    </source>
</evidence>
<evidence type="ECO:0000313" key="8">
    <source>
        <dbReference type="Proteomes" id="UP000494165"/>
    </source>
</evidence>
<organism evidence="7 8">
    <name type="scientific">Cloeon dipterum</name>
    <dbReference type="NCBI Taxonomy" id="197152"/>
    <lineage>
        <taxon>Eukaryota</taxon>
        <taxon>Metazoa</taxon>
        <taxon>Ecdysozoa</taxon>
        <taxon>Arthropoda</taxon>
        <taxon>Hexapoda</taxon>
        <taxon>Insecta</taxon>
        <taxon>Pterygota</taxon>
        <taxon>Palaeoptera</taxon>
        <taxon>Ephemeroptera</taxon>
        <taxon>Pisciforma</taxon>
        <taxon>Baetidae</taxon>
        <taxon>Cloeon</taxon>
    </lineage>
</organism>
<feature type="domain" description="Insulin-like" evidence="6">
    <location>
        <begin position="28"/>
        <end position="85"/>
    </location>
</feature>
<dbReference type="PRINTS" id="PR00276">
    <property type="entry name" value="INSULINFAMLY"/>
</dbReference>
<dbReference type="SMART" id="SM00078">
    <property type="entry name" value="IlGF"/>
    <property type="match status" value="1"/>
</dbReference>
<evidence type="ECO:0000256" key="4">
    <source>
        <dbReference type="RuleBase" id="RU000406"/>
    </source>
</evidence>
<sequence length="166" mass="18098">MMHSNLVLLLGCCCVVTGLPAARLDSVVHSCGRNLADILELACRDRGGLQGPDTVGVGFRGRTSEGVVDKCCSRPCSWRTIISYCVNSTIVEQPDVEENDESLGTSLENLIFSPYSAPKRRSKKAGCRCSCQKRVRKPDRNRLPNNLNVGTVSPDLARPPVIVRNL</sequence>
<comment type="subcellular location">
    <subcellularLocation>
        <location evidence="4">Secreted</location>
    </subcellularLocation>
</comment>
<dbReference type="EMBL" id="CADEPI010000042">
    <property type="protein sequence ID" value="CAB3369034.1"/>
    <property type="molecule type" value="Genomic_DNA"/>
</dbReference>
<dbReference type="Pfam" id="PF00049">
    <property type="entry name" value="Insulin"/>
    <property type="match status" value="1"/>
</dbReference>
<protein>
    <recommendedName>
        <fullName evidence="6">Insulin-like domain-containing protein</fullName>
    </recommendedName>
</protein>
<keyword evidence="2" id="KW-0165">Cleavage on pair of basic residues</keyword>
<name>A0A8S1CMM6_9INSE</name>
<dbReference type="Gene3D" id="1.10.100.10">
    <property type="entry name" value="Insulin-like"/>
    <property type="match status" value="1"/>
</dbReference>
<accession>A0A8S1CMM6</accession>
<dbReference type="AlphaFoldDB" id="A0A8S1CMM6"/>
<evidence type="ECO:0000259" key="6">
    <source>
        <dbReference type="SMART" id="SM00078"/>
    </source>
</evidence>
<reference evidence="7 8" key="1">
    <citation type="submission" date="2020-04" db="EMBL/GenBank/DDBJ databases">
        <authorList>
            <person name="Alioto T."/>
            <person name="Alioto T."/>
            <person name="Gomez Garrido J."/>
        </authorList>
    </citation>
    <scope>NUCLEOTIDE SEQUENCE [LARGE SCALE GENOMIC DNA]</scope>
</reference>
<keyword evidence="8" id="KW-1185">Reference proteome</keyword>
<dbReference type="InterPro" id="IPR022352">
    <property type="entry name" value="Ins/IGF/rlx"/>
</dbReference>
<dbReference type="SUPFAM" id="SSF56994">
    <property type="entry name" value="Insulin-like"/>
    <property type="match status" value="1"/>
</dbReference>
<feature type="signal peptide" evidence="5">
    <location>
        <begin position="1"/>
        <end position="18"/>
    </location>
</feature>
<dbReference type="Proteomes" id="UP000494165">
    <property type="component" value="Unassembled WGS sequence"/>
</dbReference>
<feature type="chain" id="PRO_5035821584" description="Insulin-like domain-containing protein" evidence="5">
    <location>
        <begin position="19"/>
        <end position="166"/>
    </location>
</feature>
<dbReference type="OrthoDB" id="10019596at2759"/>
<dbReference type="InterPro" id="IPR036438">
    <property type="entry name" value="Insulin-like_sf"/>
</dbReference>
<dbReference type="GO" id="GO:0005576">
    <property type="term" value="C:extracellular region"/>
    <property type="evidence" value="ECO:0007669"/>
    <property type="project" value="UniProtKB-SubCell"/>
</dbReference>
<dbReference type="InterPro" id="IPR022353">
    <property type="entry name" value="Insulin_CS"/>
</dbReference>
<comment type="similarity">
    <text evidence="1 4">Belongs to the insulin family.</text>
</comment>
<keyword evidence="3 5" id="KW-0732">Signal</keyword>
<evidence type="ECO:0000256" key="2">
    <source>
        <dbReference type="ARBA" id="ARBA00022685"/>
    </source>
</evidence>
<dbReference type="GO" id="GO:0005179">
    <property type="term" value="F:hormone activity"/>
    <property type="evidence" value="ECO:0007669"/>
    <property type="project" value="InterPro"/>
</dbReference>
<proteinExistence type="inferred from homology"/>
<gene>
    <name evidence="7" type="ORF">CLODIP_2_CD02548</name>
</gene>
<keyword evidence="4" id="KW-0964">Secreted</keyword>
<dbReference type="PROSITE" id="PS00262">
    <property type="entry name" value="INSULIN"/>
    <property type="match status" value="1"/>
</dbReference>
<evidence type="ECO:0000313" key="7">
    <source>
        <dbReference type="EMBL" id="CAB3369034.1"/>
    </source>
</evidence>